<evidence type="ECO:0000313" key="2">
    <source>
        <dbReference type="EMBL" id="OWM89788.1"/>
    </source>
</evidence>
<evidence type="ECO:0000313" key="4">
    <source>
        <dbReference type="Proteomes" id="UP000197138"/>
    </source>
</evidence>
<name>A0A218XYB6_PUNGR</name>
<dbReference type="PANTHER" id="PTHR31903:SF4">
    <property type="entry name" value="OS11G0490300 PROTEIN"/>
    <property type="match status" value="1"/>
</dbReference>
<dbReference type="AlphaFoldDB" id="A0A218XYB6"/>
<dbReference type="GeneID" id="116200576"/>
<dbReference type="STRING" id="22663.A0A218XYB6"/>
<proteinExistence type="predicted"/>
<feature type="region of interest" description="Disordered" evidence="1">
    <location>
        <begin position="215"/>
        <end position="238"/>
    </location>
</feature>
<feature type="region of interest" description="Disordered" evidence="1">
    <location>
        <begin position="77"/>
        <end position="100"/>
    </location>
</feature>
<evidence type="ECO:0000313" key="3">
    <source>
        <dbReference type="EMBL" id="PKI54228.1"/>
    </source>
</evidence>
<evidence type="ECO:0000313" key="5">
    <source>
        <dbReference type="Proteomes" id="UP000233551"/>
    </source>
</evidence>
<feature type="compositionally biased region" description="Basic and acidic residues" evidence="1">
    <location>
        <begin position="146"/>
        <end position="160"/>
    </location>
</feature>
<dbReference type="OrthoDB" id="1937859at2759"/>
<feature type="compositionally biased region" description="Low complexity" evidence="1">
    <location>
        <begin position="77"/>
        <end position="86"/>
    </location>
</feature>
<organism evidence="2 4">
    <name type="scientific">Punica granatum</name>
    <name type="common">Pomegranate</name>
    <dbReference type="NCBI Taxonomy" id="22663"/>
    <lineage>
        <taxon>Eukaryota</taxon>
        <taxon>Viridiplantae</taxon>
        <taxon>Streptophyta</taxon>
        <taxon>Embryophyta</taxon>
        <taxon>Tracheophyta</taxon>
        <taxon>Spermatophyta</taxon>
        <taxon>Magnoliopsida</taxon>
        <taxon>eudicotyledons</taxon>
        <taxon>Gunneridae</taxon>
        <taxon>Pentapetalae</taxon>
        <taxon>rosids</taxon>
        <taxon>malvids</taxon>
        <taxon>Myrtales</taxon>
        <taxon>Lythraceae</taxon>
        <taxon>Punica</taxon>
    </lineage>
</organism>
<dbReference type="PANTHER" id="PTHR31903">
    <property type="entry name" value="F12F1.11-RELATED"/>
    <property type="match status" value="1"/>
</dbReference>
<dbReference type="EMBL" id="MTKT01000666">
    <property type="protein sequence ID" value="OWM89788.1"/>
    <property type="molecule type" value="Genomic_DNA"/>
</dbReference>
<feature type="region of interest" description="Disordered" evidence="1">
    <location>
        <begin position="1"/>
        <end position="27"/>
    </location>
</feature>
<comment type="caution">
    <text evidence="2">The sequence shown here is derived from an EMBL/GenBank/DDBJ whole genome shotgun (WGS) entry which is preliminary data.</text>
</comment>
<reference evidence="4" key="1">
    <citation type="journal article" date="2017" name="Plant J.">
        <title>The pomegranate (Punica granatum L.) genome and the genomics of punicalagin biosynthesis.</title>
        <authorList>
            <person name="Qin G."/>
            <person name="Xu C."/>
            <person name="Ming R."/>
            <person name="Tang H."/>
            <person name="Guyot R."/>
            <person name="Kramer E.M."/>
            <person name="Hu Y."/>
            <person name="Yi X."/>
            <person name="Qi Y."/>
            <person name="Xu X."/>
            <person name="Gao Z."/>
            <person name="Pan H."/>
            <person name="Jian J."/>
            <person name="Tian Y."/>
            <person name="Yue Z."/>
            <person name="Xu Y."/>
        </authorList>
    </citation>
    <scope>NUCLEOTIDE SEQUENCE [LARGE SCALE GENOMIC DNA]</scope>
    <source>
        <strain evidence="4">cv. Dabenzi</strain>
    </source>
</reference>
<accession>A0A218XYB6</accession>
<reference evidence="2" key="2">
    <citation type="submission" date="2017-06" db="EMBL/GenBank/DDBJ databases">
        <title>The pomegranate genome and the genomics of punicalagin biosynthesis.</title>
        <authorList>
            <person name="Xu C."/>
        </authorList>
    </citation>
    <scope>NUCLEOTIDE SEQUENCE [LARGE SCALE GENOMIC DNA]</scope>
    <source>
        <tissue evidence="2">Fresh leaf</tissue>
    </source>
</reference>
<feature type="compositionally biased region" description="Acidic residues" evidence="1">
    <location>
        <begin position="215"/>
        <end position="226"/>
    </location>
</feature>
<feature type="compositionally biased region" description="Pro residues" evidence="1">
    <location>
        <begin position="18"/>
        <end position="27"/>
    </location>
</feature>
<dbReference type="EMBL" id="PGOL01001802">
    <property type="protein sequence ID" value="PKI54228.1"/>
    <property type="molecule type" value="Genomic_DNA"/>
</dbReference>
<feature type="region of interest" description="Disordered" evidence="1">
    <location>
        <begin position="146"/>
        <end position="203"/>
    </location>
</feature>
<evidence type="ECO:0000256" key="1">
    <source>
        <dbReference type="SAM" id="MobiDB-lite"/>
    </source>
</evidence>
<dbReference type="Proteomes" id="UP000197138">
    <property type="component" value="Unassembled WGS sequence"/>
</dbReference>
<gene>
    <name evidence="2" type="ORF">CDL15_Pgr024536</name>
    <name evidence="3" type="ORF">CRG98_025382</name>
</gene>
<protein>
    <submittedName>
        <fullName evidence="2">Uncharacterized protein</fullName>
    </submittedName>
</protein>
<keyword evidence="5" id="KW-1185">Reference proteome</keyword>
<sequence>MKRKNKGKIHPSPSAASAPPPPPPPPAAAEGKYVLPVLNLLPSAVLALALVLSLEDQEVLAYMITHFMKTPAAAAATTSASATDTPTGKKKAFRKPAGGGVAHRPPIFHCDCFDCYTAYWLRWDSSPGRELIHQAIEAFEDHLASAERQERGGKQRKEKSVQPQSVHGGPPQMPDDQKSPALSQGKDGAALPERREEEEDDDDLVVVELSEELQGEQVAAEDDGCTNEEAAPARGGEERRGLIRKMLPDVVGLLNSRFWKLWSPSV</sequence>
<reference evidence="3 5" key="3">
    <citation type="submission" date="2017-11" db="EMBL/GenBank/DDBJ databases">
        <title>De-novo sequencing of pomegranate (Punica granatum L.) genome.</title>
        <authorList>
            <person name="Akparov Z."/>
            <person name="Amiraslanov A."/>
            <person name="Hajiyeva S."/>
            <person name="Abbasov M."/>
            <person name="Kaur K."/>
            <person name="Hamwieh A."/>
            <person name="Solovyev V."/>
            <person name="Salamov A."/>
            <person name="Braich B."/>
            <person name="Kosarev P."/>
            <person name="Mahmoud A."/>
            <person name="Hajiyev E."/>
            <person name="Babayeva S."/>
            <person name="Izzatullayeva V."/>
            <person name="Mammadov A."/>
            <person name="Mammadov A."/>
            <person name="Sharifova S."/>
            <person name="Ojaghi J."/>
            <person name="Eynullazada K."/>
            <person name="Bayramov B."/>
            <person name="Abdulazimova A."/>
            <person name="Shahmuradov I."/>
        </authorList>
    </citation>
    <scope>NUCLEOTIDE SEQUENCE [LARGE SCALE GENOMIC DNA]</scope>
    <source>
        <strain evidence="3">AG2017</strain>
        <strain evidence="5">cv. AG2017</strain>
        <tissue evidence="3">Leaf</tissue>
    </source>
</reference>
<dbReference type="Proteomes" id="UP000233551">
    <property type="component" value="Unassembled WGS sequence"/>
</dbReference>